<organism evidence="5 6">
    <name type="scientific">Vibrio cholerae serotype O1 (strain ATCC 39541 / Classical Ogawa 395 / O395)</name>
    <dbReference type="NCBI Taxonomy" id="345073"/>
    <lineage>
        <taxon>Bacteria</taxon>
        <taxon>Pseudomonadati</taxon>
        <taxon>Pseudomonadota</taxon>
        <taxon>Gammaproteobacteria</taxon>
        <taxon>Vibrionales</taxon>
        <taxon>Vibrionaceae</taxon>
        <taxon>Vibrio</taxon>
    </lineage>
</organism>
<dbReference type="CDD" id="cd13590">
    <property type="entry name" value="PBP2_PotD_PotF_like"/>
    <property type="match status" value="1"/>
</dbReference>
<dbReference type="GO" id="GO:0042597">
    <property type="term" value="C:periplasmic space"/>
    <property type="evidence" value="ECO:0007669"/>
    <property type="project" value="UniProtKB-SubCell"/>
</dbReference>
<gene>
    <name evidence="5" type="ordered locus">VC0395_A0234</name>
</gene>
<keyword evidence="3" id="KW-0732">Signal</keyword>
<dbReference type="PANTHER" id="PTHR30222:SF12">
    <property type="entry name" value="NORSPERMIDINE SENSOR"/>
    <property type="match status" value="1"/>
</dbReference>
<name>A0A0H3AKC9_VIBC3</name>
<dbReference type="Pfam" id="PF13416">
    <property type="entry name" value="SBP_bac_8"/>
    <property type="match status" value="1"/>
</dbReference>
<sequence>MTNFCNEWVSYSQMIKRFLSLMVLNTVCYQASALELNVYLWEDTIAPSVVEAWHKKTGVSVNLYHFDNDDERSLLMLKSVQLPFDIMVLDNVSAFIFSRQNVFEDLTALPNRANNDPMWLQACGTHAVPYFWGSVGIAYRKSLFDKPPTQWSEVVDIAPAHRGRVGMLKDSVETLLPALYMLNASPITDSIDTLRQAYRLLDAANPHILTYEYVLSYVRSHPQTDNLHMAVSYSGDHYSLNRFFNTQDWDFSVPEGRPYLWVDCMAVNSVSPNTVQAKAFLDFLMKPDIAAINAEYIRAASPNYKARALLPVEHREDLSIYLPEQRLAEGIIYSELSAKNLSLRAKIISSVTYQYEAKP</sequence>
<proteinExistence type="predicted"/>
<evidence type="ECO:0000256" key="2">
    <source>
        <dbReference type="ARBA" id="ARBA00022448"/>
    </source>
</evidence>
<evidence type="ECO:0000313" key="5">
    <source>
        <dbReference type="EMBL" id="ABQ20667.1"/>
    </source>
</evidence>
<reference evidence="5 6" key="1">
    <citation type="submission" date="2007-03" db="EMBL/GenBank/DDBJ databases">
        <authorList>
            <person name="Heidelberg J."/>
        </authorList>
    </citation>
    <scope>NUCLEOTIDE SEQUENCE [LARGE SCALE GENOMIC DNA]</scope>
    <source>
        <strain evidence="6">ATCC 39541 / Classical Ogawa 395 / O395</strain>
    </source>
</reference>
<dbReference type="PANTHER" id="PTHR30222">
    <property type="entry name" value="SPERMIDINE/PUTRESCINE-BINDING PERIPLASMIC PROTEIN"/>
    <property type="match status" value="1"/>
</dbReference>
<dbReference type="PRINTS" id="PR00909">
    <property type="entry name" value="SPERMDNBNDNG"/>
</dbReference>
<dbReference type="InterPro" id="IPR006059">
    <property type="entry name" value="SBP"/>
</dbReference>
<dbReference type="Proteomes" id="UP000000249">
    <property type="component" value="Chromosome 1"/>
</dbReference>
<protein>
    <submittedName>
        <fullName evidence="5">Spermidine/putrescine ABC transporter, periplasmic spermidine/putrescine-binding protein</fullName>
    </submittedName>
</protein>
<comment type="subcellular location">
    <subcellularLocation>
        <location evidence="1">Periplasm</location>
    </subcellularLocation>
</comment>
<evidence type="ECO:0000313" key="6">
    <source>
        <dbReference type="Proteomes" id="UP000000249"/>
    </source>
</evidence>
<dbReference type="PATRIC" id="fig|345073.21.peg.701"/>
<dbReference type="GO" id="GO:0019808">
    <property type="term" value="F:polyamine binding"/>
    <property type="evidence" value="ECO:0007669"/>
    <property type="project" value="InterPro"/>
</dbReference>
<evidence type="ECO:0000256" key="3">
    <source>
        <dbReference type="ARBA" id="ARBA00022729"/>
    </source>
</evidence>
<dbReference type="InterPro" id="IPR001188">
    <property type="entry name" value="Sperm_putr-bd"/>
</dbReference>
<evidence type="ECO:0000256" key="1">
    <source>
        <dbReference type="ARBA" id="ARBA00004418"/>
    </source>
</evidence>
<dbReference type="GO" id="GO:0015846">
    <property type="term" value="P:polyamine transport"/>
    <property type="evidence" value="ECO:0007669"/>
    <property type="project" value="InterPro"/>
</dbReference>
<accession>A0A0H3AKC9</accession>
<keyword evidence="2" id="KW-0813">Transport</keyword>
<dbReference type="KEGG" id="vcr:VC395_0721"/>
<dbReference type="EMBL" id="CP000627">
    <property type="protein sequence ID" value="ABQ20667.1"/>
    <property type="molecule type" value="Genomic_DNA"/>
</dbReference>
<dbReference type="OrthoDB" id="9769319at2"/>
<dbReference type="KEGG" id="vco:VC0395_A0234"/>
<dbReference type="eggNOG" id="COG0687">
    <property type="taxonomic scope" value="Bacteria"/>
</dbReference>
<dbReference type="Gene3D" id="3.40.190.10">
    <property type="entry name" value="Periplasmic binding protein-like II"/>
    <property type="match status" value="2"/>
</dbReference>
<keyword evidence="4" id="KW-0574">Periplasm</keyword>
<evidence type="ECO:0000256" key="4">
    <source>
        <dbReference type="ARBA" id="ARBA00022764"/>
    </source>
</evidence>
<dbReference type="SUPFAM" id="SSF53850">
    <property type="entry name" value="Periplasmic binding protein-like II"/>
    <property type="match status" value="1"/>
</dbReference>
<dbReference type="AlphaFoldDB" id="A0A0H3AKC9"/>